<evidence type="ECO:0000256" key="2">
    <source>
        <dbReference type="SAM" id="SignalP"/>
    </source>
</evidence>
<name>A0A7L9EWN4_KLEPN</name>
<dbReference type="AlphaFoldDB" id="A0A7L9EWN4"/>
<geneLocation type="plasmid" evidence="3">
    <name>pB14NDM-7</name>
</geneLocation>
<keyword evidence="3" id="KW-0560">Oxidoreductase</keyword>
<keyword evidence="2" id="KW-0732">Signal</keyword>
<dbReference type="RefSeq" id="WP_223289747.1">
    <property type="nucleotide sequence ID" value="NZ_MT074091.1"/>
</dbReference>
<feature type="region of interest" description="Disordered" evidence="1">
    <location>
        <begin position="69"/>
        <end position="112"/>
    </location>
</feature>
<sequence>MTASTIRLRRWLAGLALLLALPATSAVAQDFELPPVDEVFVLSAQATAPDRIEVRWRIADGYVRAGHRAGPHRGALADRRRLTNSSATSKPTARNCSAPSPARPRPARARPP</sequence>
<organism evidence="3">
    <name type="scientific">Klebsiella pneumoniae</name>
    <dbReference type="NCBI Taxonomy" id="573"/>
    <lineage>
        <taxon>Bacteria</taxon>
        <taxon>Pseudomonadati</taxon>
        <taxon>Pseudomonadota</taxon>
        <taxon>Gammaproteobacteria</taxon>
        <taxon>Enterobacterales</taxon>
        <taxon>Enterobacteriaceae</taxon>
        <taxon>Klebsiella/Raoultella group</taxon>
        <taxon>Klebsiella</taxon>
        <taxon>Klebsiella pneumoniae complex</taxon>
    </lineage>
</organism>
<reference evidence="3" key="1">
    <citation type="submission" date="2020-08" db="EMBL/GenBank/DDBJ databases">
        <authorList>
            <person name="Hao Y.Y."/>
        </authorList>
    </citation>
    <scope>NUCLEOTIDE SEQUENCE</scope>
    <source>
        <strain evidence="3">B14</strain>
        <plasmid evidence="3">pB14NDM-7</plasmid>
    </source>
</reference>
<evidence type="ECO:0000313" key="3">
    <source>
        <dbReference type="EMBL" id="QOJ72024.1"/>
    </source>
</evidence>
<feature type="chain" id="PRO_5029588280" evidence="2">
    <location>
        <begin position="29"/>
        <end position="112"/>
    </location>
</feature>
<dbReference type="GO" id="GO:0047134">
    <property type="term" value="F:protein-disulfide reductase [NAD(P)H] activity"/>
    <property type="evidence" value="ECO:0007669"/>
    <property type="project" value="UniProtKB-EC"/>
</dbReference>
<protein>
    <submittedName>
        <fullName evidence="3">Cytochrome c-type biogenesis protein DsbD, protein-disulfide reductase</fullName>
        <ecNumber evidence="3">1.8.1.8</ecNumber>
    </submittedName>
</protein>
<evidence type="ECO:0000256" key="1">
    <source>
        <dbReference type="SAM" id="MobiDB-lite"/>
    </source>
</evidence>
<feature type="signal peptide" evidence="2">
    <location>
        <begin position="1"/>
        <end position="28"/>
    </location>
</feature>
<accession>A0A7L9EWN4</accession>
<proteinExistence type="predicted"/>
<dbReference type="EC" id="1.8.1.8" evidence="3"/>
<dbReference type="EMBL" id="MT901553">
    <property type="protein sequence ID" value="QOJ72024.1"/>
    <property type="molecule type" value="Genomic_DNA"/>
</dbReference>
<keyword evidence="3" id="KW-0614">Plasmid</keyword>
<feature type="compositionally biased region" description="Polar residues" evidence="1">
    <location>
        <begin position="83"/>
        <end position="95"/>
    </location>
</feature>